<dbReference type="RefSeq" id="WP_092116833.1">
    <property type="nucleotide sequence ID" value="NZ_FMXO01000002.1"/>
</dbReference>
<dbReference type="AlphaFoldDB" id="A0A1G6ALU0"/>
<dbReference type="SUPFAM" id="SSF46548">
    <property type="entry name" value="alpha-helical ferredoxin"/>
    <property type="match status" value="2"/>
</dbReference>
<dbReference type="GO" id="GO:0046872">
    <property type="term" value="F:metal ion binding"/>
    <property type="evidence" value="ECO:0007669"/>
    <property type="project" value="UniProtKB-KW"/>
</dbReference>
<keyword evidence="2" id="KW-0408">Iron</keyword>
<dbReference type="PROSITE" id="PS00198">
    <property type="entry name" value="4FE4S_FER_1"/>
    <property type="match status" value="1"/>
</dbReference>
<dbReference type="GO" id="GO:0051536">
    <property type="term" value="F:iron-sulfur cluster binding"/>
    <property type="evidence" value="ECO:0007669"/>
    <property type="project" value="UniProtKB-KW"/>
</dbReference>
<evidence type="ECO:0000313" key="6">
    <source>
        <dbReference type="Proteomes" id="UP000198771"/>
    </source>
</evidence>
<evidence type="ECO:0000313" key="5">
    <source>
        <dbReference type="EMBL" id="SDB09384.1"/>
    </source>
</evidence>
<dbReference type="Gene3D" id="1.10.1060.10">
    <property type="entry name" value="Alpha-helical ferredoxin"/>
    <property type="match status" value="1"/>
</dbReference>
<dbReference type="InterPro" id="IPR017896">
    <property type="entry name" value="4Fe4S_Fe-S-bd"/>
</dbReference>
<dbReference type="InterPro" id="IPR028261">
    <property type="entry name" value="DPD_II"/>
</dbReference>
<protein>
    <submittedName>
        <fullName evidence="5">Putative selenate reductase, YgfK subunit</fullName>
    </submittedName>
</protein>
<reference evidence="5 6" key="1">
    <citation type="submission" date="2016-10" db="EMBL/GenBank/DDBJ databases">
        <authorList>
            <person name="de Groot N.N."/>
        </authorList>
    </citation>
    <scope>NUCLEOTIDE SEQUENCE [LARGE SCALE GENOMIC DNA]</scope>
    <source>
        <strain evidence="5 6">ASO4-2</strain>
    </source>
</reference>
<accession>A0A1G6ALU0</accession>
<dbReference type="Proteomes" id="UP000198771">
    <property type="component" value="Unassembled WGS sequence"/>
</dbReference>
<keyword evidence="1" id="KW-0479">Metal-binding</keyword>
<dbReference type="PROSITE" id="PS51379">
    <property type="entry name" value="4FE4S_FER_2"/>
    <property type="match status" value="1"/>
</dbReference>
<evidence type="ECO:0000259" key="4">
    <source>
        <dbReference type="PROSITE" id="PS51379"/>
    </source>
</evidence>
<organism evidence="5 6">
    <name type="scientific">Desulfonatronum thiosulfatophilum</name>
    <dbReference type="NCBI Taxonomy" id="617002"/>
    <lineage>
        <taxon>Bacteria</taxon>
        <taxon>Pseudomonadati</taxon>
        <taxon>Thermodesulfobacteriota</taxon>
        <taxon>Desulfovibrionia</taxon>
        <taxon>Desulfovibrionales</taxon>
        <taxon>Desulfonatronaceae</taxon>
        <taxon>Desulfonatronum</taxon>
    </lineage>
</organism>
<dbReference type="Pfam" id="PF14691">
    <property type="entry name" value="Fer4_20"/>
    <property type="match status" value="1"/>
</dbReference>
<dbReference type="InterPro" id="IPR017900">
    <property type="entry name" value="4Fe4S_Fe_S_CS"/>
</dbReference>
<feature type="domain" description="4Fe-4S ferredoxin-type" evidence="4">
    <location>
        <begin position="784"/>
        <end position="815"/>
    </location>
</feature>
<keyword evidence="6" id="KW-1185">Reference proteome</keyword>
<dbReference type="EMBL" id="FMXO01000002">
    <property type="protein sequence ID" value="SDB09384.1"/>
    <property type="molecule type" value="Genomic_DNA"/>
</dbReference>
<gene>
    <name evidence="5" type="ORF">SAMN05660653_00476</name>
</gene>
<evidence type="ECO:0000256" key="3">
    <source>
        <dbReference type="ARBA" id="ARBA00023014"/>
    </source>
</evidence>
<evidence type="ECO:0000256" key="2">
    <source>
        <dbReference type="ARBA" id="ARBA00023004"/>
    </source>
</evidence>
<dbReference type="InterPro" id="IPR009051">
    <property type="entry name" value="Helical_ferredxn"/>
</dbReference>
<dbReference type="OrthoDB" id="9810782at2"/>
<name>A0A1G6ALU0_9BACT</name>
<sequence length="913" mass="99716">MKTMDRFHLVPHDRLLASMLDELEHEQILGIPRACFFRPSPDDPFTMIRYGRRLETPVGAAAGPHTQLARNLVAAWLCGGRYLELKTVQILDELTLARPCIDMRDEGYNCEWSQELKLEQSFAEYLNGLLLILTLRRRLGFPGSEDGRDPGFIMNMSAGYDLAGITSPAMVRFLDRMAHCPEEIAEAARNLARVCPELDEVSLPDAVSTSLTISTMHGCPPDEVQRIALHFIEERGLHTTLKLNPTLLGPQRVRDLLGGLGWDLEVPDTVFANDLSLDQALPIVRTLSAAARKRGVEFNLKLTNTLPCVNRSALPKAEQQVYCSGRPLHPLAVHVALLLREHMDDAADCPPLSFCAGADAFNTPDLLAADLGPVTTCSDLLKPGGYARLRQYLDVLSDRMSSVGARNLEEWRKYARNNSLSLADYAKTTAASRRYAKTRKTHTDVKIPRPLPRRDCFTAPCMAACAAGQDIPAYLGHMAENNAPAALAAIRDTNPLAHHLGLACDAQCRKRCTRGNLDAPLRIREAKAVAARLGKADRANTRIISGTASSPETRARVAIHGLDARTASCAGTLVQAGVPVTLLVPKNAMHLGKDTSPAQRALLADIADLAALSKDGASEDNSTFGSLLIHEHSDQDQQIFEHDFTFDDPMPSGPGSLPRAVTLGRQAAEAYLNAQGITKPPAPHRPDADLPTLRMSRHIRDFGPYSCPEAITRKVSGDQAMAREASRCLRCDTLCEVCVTVCPNRAIMALQSFPGLIAAGQVQRAHDGQPEILITQKRPLTDCTQIVILADFCNACGNCAAFCPSSDAPFAVKPRIHLTRASFEEEKEGYFPVGPDRLEILRNGIPASLIKTIDGLRYQSNALTLTLDSATLYPSMIDLAENTEHADLEQALEAGLIHIMLMSSSLLPFGFMR</sequence>
<proteinExistence type="predicted"/>
<dbReference type="STRING" id="617002.SAMN05660653_00476"/>
<evidence type="ECO:0000256" key="1">
    <source>
        <dbReference type="ARBA" id="ARBA00022723"/>
    </source>
</evidence>
<keyword evidence="3" id="KW-0411">Iron-sulfur</keyword>